<evidence type="ECO:0000313" key="2">
    <source>
        <dbReference type="EMBL" id="RRT35105.1"/>
    </source>
</evidence>
<evidence type="ECO:0000313" key="3">
    <source>
        <dbReference type="Proteomes" id="UP000287651"/>
    </source>
</evidence>
<accession>A0A426X6K2</accession>
<keyword evidence="1" id="KW-0472">Membrane</keyword>
<reference evidence="2 3" key="1">
    <citation type="journal article" date="2014" name="Agronomy (Basel)">
        <title>A Draft Genome Sequence for Ensete ventricosum, the Drought-Tolerant Tree Against Hunger.</title>
        <authorList>
            <person name="Harrison J."/>
            <person name="Moore K.A."/>
            <person name="Paszkiewicz K."/>
            <person name="Jones T."/>
            <person name="Grant M."/>
            <person name="Ambacheew D."/>
            <person name="Muzemil S."/>
            <person name="Studholme D.J."/>
        </authorList>
    </citation>
    <scope>NUCLEOTIDE SEQUENCE [LARGE SCALE GENOMIC DNA]</scope>
</reference>
<name>A0A426X6K2_ENSVE</name>
<organism evidence="2 3">
    <name type="scientific">Ensete ventricosum</name>
    <name type="common">Abyssinian banana</name>
    <name type="synonym">Musa ensete</name>
    <dbReference type="NCBI Taxonomy" id="4639"/>
    <lineage>
        <taxon>Eukaryota</taxon>
        <taxon>Viridiplantae</taxon>
        <taxon>Streptophyta</taxon>
        <taxon>Embryophyta</taxon>
        <taxon>Tracheophyta</taxon>
        <taxon>Spermatophyta</taxon>
        <taxon>Magnoliopsida</taxon>
        <taxon>Liliopsida</taxon>
        <taxon>Zingiberales</taxon>
        <taxon>Musaceae</taxon>
        <taxon>Ensete</taxon>
    </lineage>
</organism>
<gene>
    <name evidence="2" type="ORF">B296_00054223</name>
</gene>
<evidence type="ECO:0000256" key="1">
    <source>
        <dbReference type="SAM" id="Phobius"/>
    </source>
</evidence>
<feature type="transmembrane region" description="Helical" evidence="1">
    <location>
        <begin position="51"/>
        <end position="74"/>
    </location>
</feature>
<protein>
    <submittedName>
        <fullName evidence="2">Uncharacterized protein</fullName>
    </submittedName>
</protein>
<dbReference type="EMBL" id="AMZH03025588">
    <property type="protein sequence ID" value="RRT35105.1"/>
    <property type="molecule type" value="Genomic_DNA"/>
</dbReference>
<sequence>MPLLRCVFPNSLGAVASNTDADADADADAAEVGKLYELWECIKEAKDKSQVFFSGSLLVLLTIFHFIAFLILFWF</sequence>
<dbReference type="AlphaFoldDB" id="A0A426X6K2"/>
<keyword evidence="1" id="KW-1133">Transmembrane helix</keyword>
<comment type="caution">
    <text evidence="2">The sequence shown here is derived from an EMBL/GenBank/DDBJ whole genome shotgun (WGS) entry which is preliminary data.</text>
</comment>
<keyword evidence="1" id="KW-0812">Transmembrane</keyword>
<proteinExistence type="predicted"/>
<dbReference type="Proteomes" id="UP000287651">
    <property type="component" value="Unassembled WGS sequence"/>
</dbReference>